<keyword evidence="2" id="KW-0378">Hydrolase</keyword>
<comment type="caution">
    <text evidence="6">The sequence shown here is derived from an EMBL/GenBank/DDBJ whole genome shotgun (WGS) entry which is preliminary data.</text>
</comment>
<keyword evidence="3" id="KW-0408">Iron</keyword>
<dbReference type="GO" id="GO:0016787">
    <property type="term" value="F:hydrolase activity"/>
    <property type="evidence" value="ECO:0007669"/>
    <property type="project" value="UniProtKB-KW"/>
</dbReference>
<accession>A0A5S5C1B3</accession>
<dbReference type="Proteomes" id="UP000323257">
    <property type="component" value="Unassembled WGS sequence"/>
</dbReference>
<dbReference type="AlphaFoldDB" id="A0A5S5C1B3"/>
<comment type="similarity">
    <text evidence="4">Belongs to the cyclic nucleotide phosphodiesterase class-III family.</text>
</comment>
<organism evidence="6 7">
    <name type="scientific">Paenibacillus methanolicus</name>
    <dbReference type="NCBI Taxonomy" id="582686"/>
    <lineage>
        <taxon>Bacteria</taxon>
        <taxon>Bacillati</taxon>
        <taxon>Bacillota</taxon>
        <taxon>Bacilli</taxon>
        <taxon>Bacillales</taxon>
        <taxon>Paenibacillaceae</taxon>
        <taxon>Paenibacillus</taxon>
    </lineage>
</organism>
<dbReference type="SUPFAM" id="SSF56300">
    <property type="entry name" value="Metallo-dependent phosphatases"/>
    <property type="match status" value="1"/>
</dbReference>
<reference evidence="6 7" key="1">
    <citation type="submission" date="2019-07" db="EMBL/GenBank/DDBJ databases">
        <title>Genomic Encyclopedia of Type Strains, Phase III (KMG-III): the genomes of soil and plant-associated and newly described type strains.</title>
        <authorList>
            <person name="Whitman W."/>
        </authorList>
    </citation>
    <scope>NUCLEOTIDE SEQUENCE [LARGE SCALE GENOMIC DNA]</scope>
    <source>
        <strain evidence="6 7">BL24</strain>
    </source>
</reference>
<sequence length="280" mass="32038">MKLVLMGDLHFHDIDESVEGWREARAGFYESVLERFLEVDADFHISLGDLTNYGTTSELMEVYEILRRKDRNFIHVLGNHDLYAQTRREVLALTGGRRYHAIDTEEAMLVFLDTAKEMDHADWGGWIDDEQLQWFEGVVQASGSKPLLVFGHHPVYQTTTRSETDKGSIHPSIDMWNILRQKEGTGVYFNGHTHVDSIVQQENWTFVQLSACIDQHGFRVVELGERDIRIAAIDCDDADMAEHARTLHGHMPHFRHNPNARGQAEERECLIACAPALNAQ</sequence>
<keyword evidence="7" id="KW-1185">Reference proteome</keyword>
<dbReference type="PANTHER" id="PTHR42988">
    <property type="entry name" value="PHOSPHOHYDROLASE"/>
    <property type="match status" value="1"/>
</dbReference>
<evidence type="ECO:0000256" key="2">
    <source>
        <dbReference type="ARBA" id="ARBA00022801"/>
    </source>
</evidence>
<evidence type="ECO:0000259" key="5">
    <source>
        <dbReference type="Pfam" id="PF00149"/>
    </source>
</evidence>
<evidence type="ECO:0000256" key="1">
    <source>
        <dbReference type="ARBA" id="ARBA00022723"/>
    </source>
</evidence>
<dbReference type="Pfam" id="PF00149">
    <property type="entry name" value="Metallophos"/>
    <property type="match status" value="1"/>
</dbReference>
<dbReference type="GO" id="GO:0046872">
    <property type="term" value="F:metal ion binding"/>
    <property type="evidence" value="ECO:0007669"/>
    <property type="project" value="UniProtKB-KW"/>
</dbReference>
<gene>
    <name evidence="6" type="ORF">BCM02_107205</name>
</gene>
<dbReference type="EMBL" id="VNHS01000007">
    <property type="protein sequence ID" value="TYP73221.1"/>
    <property type="molecule type" value="Genomic_DNA"/>
</dbReference>
<dbReference type="InterPro" id="IPR004843">
    <property type="entry name" value="Calcineurin-like_PHP"/>
</dbReference>
<dbReference type="InterPro" id="IPR050884">
    <property type="entry name" value="CNP_phosphodiesterase-III"/>
</dbReference>
<dbReference type="Gene3D" id="3.60.21.10">
    <property type="match status" value="1"/>
</dbReference>
<dbReference type="RefSeq" id="WP_148930777.1">
    <property type="nucleotide sequence ID" value="NZ_VNHS01000007.1"/>
</dbReference>
<name>A0A5S5C1B3_9BACL</name>
<dbReference type="InterPro" id="IPR029052">
    <property type="entry name" value="Metallo-depent_PP-like"/>
</dbReference>
<evidence type="ECO:0000313" key="7">
    <source>
        <dbReference type="Proteomes" id="UP000323257"/>
    </source>
</evidence>
<protein>
    <submittedName>
        <fullName evidence="6">Calcineurin-like phosphoesterase family protein</fullName>
    </submittedName>
</protein>
<feature type="domain" description="Calcineurin-like phosphoesterase" evidence="5">
    <location>
        <begin position="1"/>
        <end position="195"/>
    </location>
</feature>
<keyword evidence="1" id="KW-0479">Metal-binding</keyword>
<evidence type="ECO:0000256" key="3">
    <source>
        <dbReference type="ARBA" id="ARBA00023004"/>
    </source>
</evidence>
<evidence type="ECO:0000256" key="4">
    <source>
        <dbReference type="ARBA" id="ARBA00025742"/>
    </source>
</evidence>
<evidence type="ECO:0000313" key="6">
    <source>
        <dbReference type="EMBL" id="TYP73221.1"/>
    </source>
</evidence>
<dbReference type="OrthoDB" id="1645838at2"/>
<dbReference type="PANTHER" id="PTHR42988:SF2">
    <property type="entry name" value="CYCLIC NUCLEOTIDE PHOSPHODIESTERASE CBUA0032-RELATED"/>
    <property type="match status" value="1"/>
</dbReference>
<proteinExistence type="inferred from homology"/>